<dbReference type="STRING" id="1255658.FM114_11520"/>
<name>A0A1R4K5H1_9ACTN</name>
<evidence type="ECO:0000313" key="1">
    <source>
        <dbReference type="EMBL" id="SJN39414.1"/>
    </source>
</evidence>
<keyword evidence="2" id="KW-1185">Reference proteome</keyword>
<proteinExistence type="predicted"/>
<dbReference type="RefSeq" id="WP_094765297.1">
    <property type="nucleotide sequence ID" value="NZ_FUKQ01000044.1"/>
</dbReference>
<accession>A0A1R4K5H1</accession>
<dbReference type="Proteomes" id="UP000188342">
    <property type="component" value="Unassembled WGS sequence"/>
</dbReference>
<gene>
    <name evidence="1" type="ORF">FM114_11520</name>
</gene>
<evidence type="ECO:0000313" key="2">
    <source>
        <dbReference type="Proteomes" id="UP000188342"/>
    </source>
</evidence>
<protein>
    <submittedName>
        <fullName evidence="1">Uncharacterized protein</fullName>
    </submittedName>
</protein>
<dbReference type="EMBL" id="FUKQ01000044">
    <property type="protein sequence ID" value="SJN39414.1"/>
    <property type="molecule type" value="Genomic_DNA"/>
</dbReference>
<sequence>MTNVFIVDDDGMPIAGVDPEAIAAAGVRLAFDLAANCDDPEALDRITGQYLDQYGAAAFGYLAASALSIVVREVLAPTLQVTDAVGVDLRGGLRAAARDSTNGGGVAAS</sequence>
<reference evidence="1 2" key="1">
    <citation type="submission" date="2017-02" db="EMBL/GenBank/DDBJ databases">
        <authorList>
            <person name="Peterson S.W."/>
        </authorList>
    </citation>
    <scope>NUCLEOTIDE SEQUENCE [LARGE SCALE GENOMIC DNA]</scope>
    <source>
        <strain evidence="1 2">LSP_Lj1</strain>
    </source>
</reference>
<dbReference type="AlphaFoldDB" id="A0A1R4K5H1"/>
<organism evidence="1 2">
    <name type="scientific">Luteococcus japonicus LSP_Lj1</name>
    <dbReference type="NCBI Taxonomy" id="1255658"/>
    <lineage>
        <taxon>Bacteria</taxon>
        <taxon>Bacillati</taxon>
        <taxon>Actinomycetota</taxon>
        <taxon>Actinomycetes</taxon>
        <taxon>Propionibacteriales</taxon>
        <taxon>Propionibacteriaceae</taxon>
        <taxon>Luteococcus</taxon>
    </lineage>
</organism>